<dbReference type="EMBL" id="UINC01004824">
    <property type="protein sequence ID" value="SVA17109.1"/>
    <property type="molecule type" value="Genomic_DNA"/>
</dbReference>
<accession>A0A381TMM7</accession>
<name>A0A381TMM7_9ZZZZ</name>
<protein>
    <submittedName>
        <fullName evidence="1">Uncharacterized protein</fullName>
    </submittedName>
</protein>
<gene>
    <name evidence="1" type="ORF">METZ01_LOCUS69963</name>
</gene>
<organism evidence="1">
    <name type="scientific">marine metagenome</name>
    <dbReference type="NCBI Taxonomy" id="408172"/>
    <lineage>
        <taxon>unclassified sequences</taxon>
        <taxon>metagenomes</taxon>
        <taxon>ecological metagenomes</taxon>
    </lineage>
</organism>
<reference evidence="1" key="1">
    <citation type="submission" date="2018-05" db="EMBL/GenBank/DDBJ databases">
        <authorList>
            <person name="Lanie J.A."/>
            <person name="Ng W.-L."/>
            <person name="Kazmierczak K.M."/>
            <person name="Andrzejewski T.M."/>
            <person name="Davidsen T.M."/>
            <person name="Wayne K.J."/>
            <person name="Tettelin H."/>
            <person name="Glass J.I."/>
            <person name="Rusch D."/>
            <person name="Podicherti R."/>
            <person name="Tsui H.-C.T."/>
            <person name="Winkler M.E."/>
        </authorList>
    </citation>
    <scope>NUCLEOTIDE SEQUENCE</scope>
</reference>
<proteinExistence type="predicted"/>
<sequence>MLAVIMTAWGTGRLEAQQVTLGDENTVTDSTVSALLPIAASVTPGGAFLRAVLIPGWGHVSIGANARAGVYFAIESAVAYGIIRTRRRISEAVSRANFREILLRENLNTQGVTDPNQIKGALESDATLADLKRLRESRGDQQEDLVAFGLFLLFLSGADAFVSAHLKDFPDPIAIEGGPTNDGRLEIGLRLRLPN</sequence>
<dbReference type="AlphaFoldDB" id="A0A381TMM7"/>
<evidence type="ECO:0000313" key="1">
    <source>
        <dbReference type="EMBL" id="SVA17109.1"/>
    </source>
</evidence>